<keyword evidence="9 11" id="KW-0406">Ion transport</keyword>
<comment type="subcellular location">
    <subcellularLocation>
        <location evidence="11">Cell membrane</location>
        <topology evidence="11">Single-pass membrane protein</topology>
    </subcellularLocation>
</comment>
<dbReference type="NCBIfam" id="TIGR00681">
    <property type="entry name" value="kdpC"/>
    <property type="match status" value="1"/>
</dbReference>
<comment type="subunit">
    <text evidence="11">The system is composed of three essential subunits: KdpA, KdpB and KdpC.</text>
</comment>
<dbReference type="GO" id="GO:0005524">
    <property type="term" value="F:ATP binding"/>
    <property type="evidence" value="ECO:0007669"/>
    <property type="project" value="UniProtKB-UniRule"/>
</dbReference>
<accession>A0A4R5L8Q6</accession>
<keyword evidence="8 11" id="KW-1133">Transmembrane helix</keyword>
<evidence type="ECO:0000256" key="7">
    <source>
        <dbReference type="ARBA" id="ARBA00022958"/>
    </source>
</evidence>
<keyword evidence="3 11" id="KW-0633">Potassium transport</keyword>
<evidence type="ECO:0000256" key="5">
    <source>
        <dbReference type="ARBA" id="ARBA00022741"/>
    </source>
</evidence>
<keyword evidence="4 11" id="KW-0812">Transmembrane</keyword>
<evidence type="ECO:0000256" key="6">
    <source>
        <dbReference type="ARBA" id="ARBA00022840"/>
    </source>
</evidence>
<dbReference type="Pfam" id="PF02669">
    <property type="entry name" value="KdpC"/>
    <property type="match status" value="1"/>
</dbReference>
<comment type="similarity">
    <text evidence="11">Belongs to the KdpC family.</text>
</comment>
<evidence type="ECO:0000256" key="11">
    <source>
        <dbReference type="HAMAP-Rule" id="MF_00276"/>
    </source>
</evidence>
<feature type="compositionally biased region" description="Polar residues" evidence="12">
    <location>
        <begin position="101"/>
        <end position="118"/>
    </location>
</feature>
<reference evidence="13 14" key="1">
    <citation type="submission" date="2019-03" db="EMBL/GenBank/DDBJ databases">
        <title>Paraburkholderia sp. isolated from native Mimosa gymnas in Guartela State Park, Brazil.</title>
        <authorList>
            <person name="Paulitsch F."/>
            <person name="Hungria M."/>
            <person name="Delamuta J.R.M."/>
            <person name="Ribeiro R.A."/>
            <person name="Dall'Agnol R."/>
            <person name="Silva J.S.B."/>
        </authorList>
    </citation>
    <scope>NUCLEOTIDE SEQUENCE [LARGE SCALE GENOMIC DNA]</scope>
    <source>
        <strain evidence="13 14">CNPSo 3008</strain>
    </source>
</reference>
<dbReference type="PANTHER" id="PTHR30042">
    <property type="entry name" value="POTASSIUM-TRANSPORTING ATPASE C CHAIN"/>
    <property type="match status" value="1"/>
</dbReference>
<dbReference type="InterPro" id="IPR003820">
    <property type="entry name" value="KdpC"/>
</dbReference>
<dbReference type="GO" id="GO:0005886">
    <property type="term" value="C:plasma membrane"/>
    <property type="evidence" value="ECO:0007669"/>
    <property type="project" value="UniProtKB-SubCell"/>
</dbReference>
<proteinExistence type="inferred from homology"/>
<evidence type="ECO:0000313" key="13">
    <source>
        <dbReference type="EMBL" id="TDG04195.1"/>
    </source>
</evidence>
<dbReference type="EMBL" id="SMOD01000031">
    <property type="protein sequence ID" value="TDG04195.1"/>
    <property type="molecule type" value="Genomic_DNA"/>
</dbReference>
<evidence type="ECO:0000256" key="9">
    <source>
        <dbReference type="ARBA" id="ARBA00023065"/>
    </source>
</evidence>
<evidence type="ECO:0000256" key="10">
    <source>
        <dbReference type="ARBA" id="ARBA00023136"/>
    </source>
</evidence>
<dbReference type="AlphaFoldDB" id="A0A4R5L8Q6"/>
<comment type="caution">
    <text evidence="13">The sequence shown here is derived from an EMBL/GenBank/DDBJ whole genome shotgun (WGS) entry which is preliminary data.</text>
</comment>
<name>A0A4R5L8Q6_9BURK</name>
<dbReference type="PANTHER" id="PTHR30042:SF2">
    <property type="entry name" value="POTASSIUM-TRANSPORTING ATPASE KDPC SUBUNIT"/>
    <property type="match status" value="1"/>
</dbReference>
<sequence length="230" mass="23764">MQSARAAGDLAQGTASPAPSLRELMRPALVSAVFFMLLTGLAYPLLTTGIAQVLMPSRANGSLVEKDHSVVGSAQIGQDFTQARYFHPRPSATLGADPKNPAQTVSQPYNAESSGASNLAPTSKALIDQVASRAAAYRRENGLASATLVPVDAVTASASGLDPDISVANALLQAQRVAQARGLAMEPMRALVAQHTKAPQLGVLGDPRVNVLELNLALDALSSSTAQATQ</sequence>
<comment type="function">
    <text evidence="11">Part of the high-affinity ATP-driven potassium transport (or Kdp) system, which catalyzes the hydrolysis of ATP coupled with the electrogenic transport of potassium into the cytoplasm. This subunit acts as a catalytic chaperone that increases the ATP-binding affinity of the ATP-hydrolyzing subunit KdpB by the formation of a transient KdpB/KdpC/ATP ternary complex.</text>
</comment>
<evidence type="ECO:0000256" key="3">
    <source>
        <dbReference type="ARBA" id="ARBA00022538"/>
    </source>
</evidence>
<feature type="transmembrane region" description="Helical" evidence="11">
    <location>
        <begin position="28"/>
        <end position="46"/>
    </location>
</feature>
<protein>
    <recommendedName>
        <fullName evidence="11">Potassium-transporting ATPase KdpC subunit</fullName>
    </recommendedName>
    <alternativeName>
        <fullName evidence="11">ATP phosphohydrolase [potassium-transporting] C chain</fullName>
    </alternativeName>
    <alternativeName>
        <fullName evidence="11">Potassium-binding and translocating subunit C</fullName>
    </alternativeName>
    <alternativeName>
        <fullName evidence="11">Potassium-translocating ATPase C chain</fullName>
    </alternativeName>
</protein>
<dbReference type="OrthoDB" id="9788285at2"/>
<evidence type="ECO:0000256" key="8">
    <source>
        <dbReference type="ARBA" id="ARBA00022989"/>
    </source>
</evidence>
<keyword evidence="5 11" id="KW-0547">Nucleotide-binding</keyword>
<dbReference type="HAMAP" id="MF_00276">
    <property type="entry name" value="KdpC"/>
    <property type="match status" value="1"/>
</dbReference>
<evidence type="ECO:0000256" key="12">
    <source>
        <dbReference type="SAM" id="MobiDB-lite"/>
    </source>
</evidence>
<organism evidence="13 14">
    <name type="scientific">Paraburkholderia guartelaensis</name>
    <dbReference type="NCBI Taxonomy" id="2546446"/>
    <lineage>
        <taxon>Bacteria</taxon>
        <taxon>Pseudomonadati</taxon>
        <taxon>Pseudomonadota</taxon>
        <taxon>Betaproteobacteria</taxon>
        <taxon>Burkholderiales</taxon>
        <taxon>Burkholderiaceae</taxon>
        <taxon>Paraburkholderia</taxon>
    </lineage>
</organism>
<evidence type="ECO:0000313" key="14">
    <source>
        <dbReference type="Proteomes" id="UP000295606"/>
    </source>
</evidence>
<dbReference type="PIRSF" id="PIRSF001296">
    <property type="entry name" value="K_ATPase_KdpC"/>
    <property type="match status" value="1"/>
</dbReference>
<dbReference type="GO" id="GO:0008556">
    <property type="term" value="F:P-type potassium transmembrane transporter activity"/>
    <property type="evidence" value="ECO:0007669"/>
    <property type="project" value="InterPro"/>
</dbReference>
<evidence type="ECO:0000256" key="1">
    <source>
        <dbReference type="ARBA" id="ARBA00022448"/>
    </source>
</evidence>
<keyword evidence="6 11" id="KW-0067">ATP-binding</keyword>
<keyword evidence="1 11" id="KW-0813">Transport</keyword>
<dbReference type="NCBIfam" id="NF001454">
    <property type="entry name" value="PRK00315.1"/>
    <property type="match status" value="1"/>
</dbReference>
<feature type="region of interest" description="Disordered" evidence="12">
    <location>
        <begin position="88"/>
        <end position="118"/>
    </location>
</feature>
<gene>
    <name evidence="11 13" type="primary">kdpC</name>
    <name evidence="13" type="ORF">E1N52_31310</name>
</gene>
<evidence type="ECO:0000256" key="2">
    <source>
        <dbReference type="ARBA" id="ARBA00022475"/>
    </source>
</evidence>
<keyword evidence="7 11" id="KW-0630">Potassium</keyword>
<keyword evidence="2 11" id="KW-1003">Cell membrane</keyword>
<keyword evidence="10 11" id="KW-0472">Membrane</keyword>
<evidence type="ECO:0000256" key="4">
    <source>
        <dbReference type="ARBA" id="ARBA00022692"/>
    </source>
</evidence>
<dbReference type="Proteomes" id="UP000295606">
    <property type="component" value="Unassembled WGS sequence"/>
</dbReference>